<proteinExistence type="predicted"/>
<keyword evidence="1" id="KW-1133">Transmembrane helix</keyword>
<dbReference type="AlphaFoldDB" id="R1G2S3"/>
<evidence type="ECO:0000313" key="3">
    <source>
        <dbReference type="Proteomes" id="UP000014139"/>
    </source>
</evidence>
<keyword evidence="1" id="KW-0812">Transmembrane</keyword>
<gene>
    <name evidence="2" type="ORF">H480_24962</name>
</gene>
<keyword evidence="1" id="KW-0472">Membrane</keyword>
<dbReference type="RefSeq" id="WP_003096943.1">
    <property type="nucleotide sequence ID" value="NZ_AOUO01000373.1"/>
</dbReference>
<dbReference type="OrthoDB" id="3628240at2"/>
<comment type="caution">
    <text evidence="2">The sequence shown here is derived from an EMBL/GenBank/DDBJ whole genome shotgun (WGS) entry which is preliminary data.</text>
</comment>
<dbReference type="EMBL" id="AOUO01000373">
    <property type="protein sequence ID" value="EOD65767.1"/>
    <property type="molecule type" value="Genomic_DNA"/>
</dbReference>
<sequence>MTEPGRRGRPLLLWLLFGVFLAAAAGVVWVFTVVPARVQDKVTEPHVVGSEAPEIAARLEKLTPAERADDTSVRRAAAVEGAVANEITRDVSRMTVVAELLSPDPDHVCYAFTVLPPGTPVRYERLRSCP</sequence>
<feature type="transmembrane region" description="Helical" evidence="1">
    <location>
        <begin position="12"/>
        <end position="31"/>
    </location>
</feature>
<evidence type="ECO:0000256" key="1">
    <source>
        <dbReference type="SAM" id="Phobius"/>
    </source>
</evidence>
<accession>R1G2S3</accession>
<dbReference type="PATRIC" id="fig|1292037.4.peg.4718"/>
<organism evidence="2 3">
    <name type="scientific">Amycolatopsis vancoresmycina DSM 44592</name>
    <dbReference type="NCBI Taxonomy" id="1292037"/>
    <lineage>
        <taxon>Bacteria</taxon>
        <taxon>Bacillati</taxon>
        <taxon>Actinomycetota</taxon>
        <taxon>Actinomycetes</taxon>
        <taxon>Pseudonocardiales</taxon>
        <taxon>Pseudonocardiaceae</taxon>
        <taxon>Amycolatopsis</taxon>
    </lineage>
</organism>
<name>R1G2S3_9PSEU</name>
<protein>
    <submittedName>
        <fullName evidence="2">Uncharacterized protein</fullName>
    </submittedName>
</protein>
<keyword evidence="3" id="KW-1185">Reference proteome</keyword>
<reference evidence="2 3" key="1">
    <citation type="submission" date="2013-02" db="EMBL/GenBank/DDBJ databases">
        <title>Draft genome sequence of Amycolatopsis vancoresmycina strain DSM 44592T.</title>
        <authorList>
            <person name="Kumar S."/>
            <person name="Kaur N."/>
            <person name="Kaur C."/>
            <person name="Raghava G.P.S."/>
            <person name="Mayilraj S."/>
        </authorList>
    </citation>
    <scope>NUCLEOTIDE SEQUENCE [LARGE SCALE GENOMIC DNA]</scope>
    <source>
        <strain evidence="2 3">DSM 44592</strain>
    </source>
</reference>
<dbReference type="Proteomes" id="UP000014139">
    <property type="component" value="Unassembled WGS sequence"/>
</dbReference>
<evidence type="ECO:0000313" key="2">
    <source>
        <dbReference type="EMBL" id="EOD65767.1"/>
    </source>
</evidence>